<protein>
    <submittedName>
        <fullName evidence="3">RNA polymerase sigma factor, sigma-70 family protein</fullName>
    </submittedName>
</protein>
<dbReference type="GeneID" id="93645807"/>
<accession>A0A0B6B116</accession>
<dbReference type="RefSeq" id="WP_034656020.1">
    <property type="nucleotide sequence ID" value="NZ_CP009921.1"/>
</dbReference>
<feature type="domain" description="Myb-like" evidence="2">
    <location>
        <begin position="55"/>
        <end position="100"/>
    </location>
</feature>
<dbReference type="PANTHER" id="PTHR46380:SF2">
    <property type="entry name" value="CYCLIN-D-BINDING MYB-LIKE TRANSCRIPTION FACTOR 1"/>
    <property type="match status" value="1"/>
</dbReference>
<proteinExistence type="predicted"/>
<sequence length="297" mass="35751">MTKNQKLWTEEEDLFLKEQYGRMTLQKIGECLNRSKESVNKRVSRLQLRNNQNGIRKKWSPDQDTFLKVNINRMNNREIGKHLGKSPSSVANRIRLLKLVRNTSLRRWTKKEDEYLVKWYGVKSLDQISRRLQRSTQALESRLYRLGIRGVRAHLGNVTVYELAECLQVDVHTIYNWIQKKELPYNILRANTRTFLGIDVAAFWKWAQQNKELINFSKISLNTLIPEPDWVKEQRKYDYFNRPKYENKKWTEEEDARLWYMFYQEGRTQQEIGQLIGRSAHGIQRRLHRLRKKKLPQ</sequence>
<keyword evidence="3" id="KW-0614">Plasmid</keyword>
<evidence type="ECO:0000313" key="3">
    <source>
        <dbReference type="EMBL" id="AJI25849.1"/>
    </source>
</evidence>
<organism evidence="3 4">
    <name type="scientific">Priestia megaterium (strain ATCC 14581 / DSM 32 / CCUG 1817 / JCM 2506 / NBRC 15308 / NCIMB 9376 / NCTC 10342 / NRRL B-14308 / VKM B-512 / Ford 19)</name>
    <name type="common">Bacillus megaterium</name>
    <dbReference type="NCBI Taxonomy" id="1348623"/>
    <lineage>
        <taxon>Bacteria</taxon>
        <taxon>Bacillati</taxon>
        <taxon>Bacillota</taxon>
        <taxon>Bacilli</taxon>
        <taxon>Bacillales</taxon>
        <taxon>Bacillaceae</taxon>
        <taxon>Priestia</taxon>
    </lineage>
</organism>
<evidence type="ECO:0000259" key="2">
    <source>
        <dbReference type="SMART" id="SM00717"/>
    </source>
</evidence>
<dbReference type="SMART" id="SM00717">
    <property type="entry name" value="SANT"/>
    <property type="match status" value="4"/>
</dbReference>
<dbReference type="InterPro" id="IPR051651">
    <property type="entry name" value="DMTF1_DNA-bind_reg"/>
</dbReference>
<dbReference type="Proteomes" id="UP000031829">
    <property type="component" value="Plasmid pBMV_2"/>
</dbReference>
<dbReference type="PANTHER" id="PTHR46380">
    <property type="entry name" value="CYCLIN-D-BINDING MYB-LIKE TRANSCRIPTION FACTOR 1"/>
    <property type="match status" value="1"/>
</dbReference>
<keyword evidence="1" id="KW-0238">DNA-binding</keyword>
<feature type="domain" description="Myb-like" evidence="2">
    <location>
        <begin position="4"/>
        <end position="49"/>
    </location>
</feature>
<dbReference type="AlphaFoldDB" id="A0A0B6B116"/>
<dbReference type="InterPro" id="IPR001005">
    <property type="entry name" value="SANT/Myb"/>
</dbReference>
<gene>
    <name evidence="3" type="ORF">BG04_5717</name>
</gene>
<feature type="domain" description="Myb-like" evidence="2">
    <location>
        <begin position="104"/>
        <end position="149"/>
    </location>
</feature>
<dbReference type="GO" id="GO:0003700">
    <property type="term" value="F:DNA-binding transcription factor activity"/>
    <property type="evidence" value="ECO:0007669"/>
    <property type="project" value="TreeGrafter"/>
</dbReference>
<feature type="domain" description="Myb-like" evidence="2">
    <location>
        <begin position="246"/>
        <end position="293"/>
    </location>
</feature>
<evidence type="ECO:0000256" key="1">
    <source>
        <dbReference type="ARBA" id="ARBA00023125"/>
    </source>
</evidence>
<dbReference type="HOGENOM" id="CLU_935836_0_0_9"/>
<geneLocation type="plasmid" evidence="3 4">
    <name>pBMV_2</name>
</geneLocation>
<dbReference type="KEGG" id="bmeg:BG04_5717"/>
<name>A0A0B6B116_PRIM2</name>
<dbReference type="GO" id="GO:0000976">
    <property type="term" value="F:transcription cis-regulatory region binding"/>
    <property type="evidence" value="ECO:0007669"/>
    <property type="project" value="TreeGrafter"/>
</dbReference>
<dbReference type="EMBL" id="CP009921">
    <property type="protein sequence ID" value="AJI25849.1"/>
    <property type="molecule type" value="Genomic_DNA"/>
</dbReference>
<reference evidence="3 4" key="1">
    <citation type="journal article" date="2015" name="Genome Announc.">
        <title>Complete genome sequences for 35 biothreat assay-relevant bacillus species.</title>
        <authorList>
            <person name="Johnson S.L."/>
            <person name="Daligault H.E."/>
            <person name="Davenport K.W."/>
            <person name="Jaissle J."/>
            <person name="Frey K.G."/>
            <person name="Ladner J.T."/>
            <person name="Broomall S.M."/>
            <person name="Bishop-Lilly K.A."/>
            <person name="Bruce D.C."/>
            <person name="Gibbons H.S."/>
            <person name="Coyne S.R."/>
            <person name="Lo C.C."/>
            <person name="Meincke L."/>
            <person name="Munk A.C."/>
            <person name="Koroleva G.I."/>
            <person name="Rosenzweig C.N."/>
            <person name="Palacios G.F."/>
            <person name="Redden C.L."/>
            <person name="Minogue T.D."/>
            <person name="Chain P.S."/>
        </authorList>
    </citation>
    <scope>NUCLEOTIDE SEQUENCE [LARGE SCALE GENOMIC DNA]</scope>
    <source>
        <strain evidence="4">ATCC 14581 / DSM 32 / JCM 2506 / NBRC 15308 / NCIMB 9376 / NCTC 10342 / NRRL B-14308 / VKM B-512</strain>
        <plasmid evidence="3 4">pBMV_2</plasmid>
    </source>
</reference>
<evidence type="ECO:0000313" key="4">
    <source>
        <dbReference type="Proteomes" id="UP000031829"/>
    </source>
</evidence>